<name>A0A8R1EF08_CAEJA</name>
<evidence type="ECO:0000256" key="1">
    <source>
        <dbReference type="SAM" id="SignalP"/>
    </source>
</evidence>
<dbReference type="AlphaFoldDB" id="A0A8R1EF08"/>
<proteinExistence type="predicted"/>
<sequence length="278" mass="31883">MTCFWRPCLLLCISGSTELLILIDLEGHGRGLFSGTTLDISRTVGWFTSLYPILLSIEHSNIIEHVQATKEYLKGIPDNGLGYGVLRYLNNTTVDAVKLTRHIKPEIMFNYLGQFDQDIRSNVFEISPFSTGENISGDNQRSYVFEFNGKIHNQQLIIELDYSKEQYDIETVQSLLSLYKSCLQEIINTTARKPELARYVDTQQFEPFPLTEVQMAYYLGRNDELGLGGVSPHNYSEVEMKVDLDRFERSLNKVIQRHGMLRAVFKKGEQMILPQVPE</sequence>
<keyword evidence="4" id="KW-1185">Reference proteome</keyword>
<dbReference type="Gene3D" id="3.30.559.10">
    <property type="entry name" value="Chloramphenicol acetyltransferase-like domain"/>
    <property type="match status" value="1"/>
</dbReference>
<dbReference type="EnsemblMetazoa" id="CJA33528.1">
    <property type="protein sequence ID" value="CJA33528.1"/>
    <property type="gene ID" value="WBGene00209375"/>
</dbReference>
<protein>
    <submittedName>
        <fullName evidence="3">Condensation domain-containing protein</fullName>
    </submittedName>
</protein>
<keyword evidence="1" id="KW-0732">Signal</keyword>
<evidence type="ECO:0000259" key="2">
    <source>
        <dbReference type="Pfam" id="PF00668"/>
    </source>
</evidence>
<dbReference type="Gene3D" id="3.30.559.30">
    <property type="entry name" value="Nonribosomal peptide synthetase, condensation domain"/>
    <property type="match status" value="1"/>
</dbReference>
<dbReference type="InterPro" id="IPR010060">
    <property type="entry name" value="NRPS_synth"/>
</dbReference>
<dbReference type="Pfam" id="PF00668">
    <property type="entry name" value="Condensation"/>
    <property type="match status" value="1"/>
</dbReference>
<dbReference type="GO" id="GO:0003824">
    <property type="term" value="F:catalytic activity"/>
    <property type="evidence" value="ECO:0007669"/>
    <property type="project" value="InterPro"/>
</dbReference>
<dbReference type="PANTHER" id="PTHR45398">
    <property type="match status" value="1"/>
</dbReference>
<dbReference type="InterPro" id="IPR023213">
    <property type="entry name" value="CAT-like_dom_sf"/>
</dbReference>
<evidence type="ECO:0000313" key="3">
    <source>
        <dbReference type="EnsemblMetazoa" id="CJA33528.1"/>
    </source>
</evidence>
<reference evidence="4" key="1">
    <citation type="submission" date="2010-08" db="EMBL/GenBank/DDBJ databases">
        <authorList>
            <consortium name="Caenorhabditis japonica Sequencing Consortium"/>
            <person name="Wilson R.K."/>
        </authorList>
    </citation>
    <scope>NUCLEOTIDE SEQUENCE [LARGE SCALE GENOMIC DNA]</scope>
    <source>
        <strain evidence="4">DF5081</strain>
    </source>
</reference>
<reference evidence="3" key="2">
    <citation type="submission" date="2022-06" db="UniProtKB">
        <authorList>
            <consortium name="EnsemblMetazoa"/>
        </authorList>
    </citation>
    <scope>IDENTIFICATION</scope>
    <source>
        <strain evidence="3">DF5081</strain>
    </source>
</reference>
<dbReference type="NCBIfam" id="TIGR01720">
    <property type="entry name" value="NRPS-para261"/>
    <property type="match status" value="1"/>
</dbReference>
<dbReference type="SUPFAM" id="SSF52777">
    <property type="entry name" value="CoA-dependent acyltransferases"/>
    <property type="match status" value="2"/>
</dbReference>
<dbReference type="InterPro" id="IPR001242">
    <property type="entry name" value="Condensation_dom"/>
</dbReference>
<accession>A0A8R1EF08</accession>
<dbReference type="Proteomes" id="UP000005237">
    <property type="component" value="Unassembled WGS sequence"/>
</dbReference>
<dbReference type="PANTHER" id="PTHR45398:SF1">
    <property type="entry name" value="ENZYME, PUTATIVE (JCVI)-RELATED"/>
    <property type="match status" value="1"/>
</dbReference>
<feature type="signal peptide" evidence="1">
    <location>
        <begin position="1"/>
        <end position="19"/>
    </location>
</feature>
<evidence type="ECO:0000313" key="4">
    <source>
        <dbReference type="Proteomes" id="UP000005237"/>
    </source>
</evidence>
<organism evidence="3 4">
    <name type="scientific">Caenorhabditis japonica</name>
    <dbReference type="NCBI Taxonomy" id="281687"/>
    <lineage>
        <taxon>Eukaryota</taxon>
        <taxon>Metazoa</taxon>
        <taxon>Ecdysozoa</taxon>
        <taxon>Nematoda</taxon>
        <taxon>Chromadorea</taxon>
        <taxon>Rhabditida</taxon>
        <taxon>Rhabditina</taxon>
        <taxon>Rhabditomorpha</taxon>
        <taxon>Rhabditoidea</taxon>
        <taxon>Rhabditidae</taxon>
        <taxon>Peloderinae</taxon>
        <taxon>Caenorhabditis</taxon>
    </lineage>
</organism>
<feature type="chain" id="PRO_5035747415" evidence="1">
    <location>
        <begin position="20"/>
        <end position="278"/>
    </location>
</feature>
<feature type="domain" description="Condensation" evidence="2">
    <location>
        <begin position="21"/>
        <end position="193"/>
    </location>
</feature>